<accession>A0AB34R5B3</accession>
<evidence type="ECO:0000313" key="1">
    <source>
        <dbReference type="EMBL" id="KIO45394.1"/>
    </source>
</evidence>
<comment type="caution">
    <text evidence="1">The sequence shown here is derived from an EMBL/GenBank/DDBJ whole genome shotgun (WGS) entry which is preliminary data.</text>
</comment>
<dbReference type="EMBL" id="JPIT01000018">
    <property type="protein sequence ID" value="KIO45394.1"/>
    <property type="molecule type" value="Genomic_DNA"/>
</dbReference>
<proteinExistence type="predicted"/>
<protein>
    <submittedName>
        <fullName evidence="1">Uncharacterized protein</fullName>
    </submittedName>
</protein>
<sequence>MPVSGSKNKFFLKPGKIYRTGKENDHRIRSIAYGGTPKFWLRWPGIRKGGLPFFGKRELFRLRERKESGLILITEYNLYGVLFGVYETIME</sequence>
<dbReference type="Proteomes" id="UP000031937">
    <property type="component" value="Unassembled WGS sequence"/>
</dbReference>
<organism evidence="1 2">
    <name type="scientific">Sanguibacteroides justesenii</name>
    <dbReference type="NCBI Taxonomy" id="1547597"/>
    <lineage>
        <taxon>Bacteria</taxon>
        <taxon>Pseudomonadati</taxon>
        <taxon>Bacteroidota</taxon>
        <taxon>Bacteroidia</taxon>
        <taxon>Bacteroidales</taxon>
        <taxon>Porphyromonadaceae</taxon>
        <taxon>Sanguibacteroides</taxon>
    </lineage>
</organism>
<evidence type="ECO:0000313" key="2">
    <source>
        <dbReference type="Proteomes" id="UP000031937"/>
    </source>
</evidence>
<name>A0AB34R5B3_9PORP</name>
<reference evidence="1 2" key="1">
    <citation type="submission" date="2014-07" db="EMBL/GenBank/DDBJ databases">
        <title>Porphyromonadaceae bacterium OUH 334697 = ATCC BAA-2682 = DSM 28341 draft genome.</title>
        <authorList>
            <person name="Sydenham T.V."/>
            <person name="Hasman H."/>
            <person name="Justesen U.S."/>
        </authorList>
    </citation>
    <scope>NUCLEOTIDE SEQUENCE [LARGE SCALE GENOMIC DNA]</scope>
    <source>
        <strain evidence="1 2">OUH 334697</strain>
    </source>
</reference>
<gene>
    <name evidence="1" type="ORF">IE90_08230</name>
</gene>
<dbReference type="AlphaFoldDB" id="A0AB34R5B3"/>